<dbReference type="EMBL" id="GGFJ01012026">
    <property type="protein sequence ID" value="MBW61167.1"/>
    <property type="molecule type" value="Transcribed_RNA"/>
</dbReference>
<name>A0A2M4C767_9DIPT</name>
<accession>A0A2M4C767</accession>
<protein>
    <submittedName>
        <fullName evidence="1">Putative secreted protein</fullName>
    </submittedName>
</protein>
<dbReference type="AlphaFoldDB" id="A0A2M4C767"/>
<sequence length="123" mass="13625">MNRSACLGAAAGCMVGAFLHRAVGCKYREMSTVFNRPPLNTIESFFSATVASVLWRSNLKSFRFGLAVSSVTDLADAVIELFVPLVFRCLLPLIILATSWRSSPKLVLVQRGSACWMRRKRPD</sequence>
<evidence type="ECO:0000313" key="1">
    <source>
        <dbReference type="EMBL" id="MBW61167.1"/>
    </source>
</evidence>
<reference evidence="1" key="1">
    <citation type="submission" date="2018-01" db="EMBL/GenBank/DDBJ databases">
        <title>An insight into the sialome of Amazonian anophelines.</title>
        <authorList>
            <person name="Ribeiro J.M."/>
            <person name="Scarpassa V."/>
            <person name="Calvo E."/>
        </authorList>
    </citation>
    <scope>NUCLEOTIDE SEQUENCE</scope>
    <source>
        <tissue evidence="1">Salivary glands</tissue>
    </source>
</reference>
<proteinExistence type="predicted"/>
<organism evidence="1">
    <name type="scientific">Anopheles marajoara</name>
    <dbReference type="NCBI Taxonomy" id="58244"/>
    <lineage>
        <taxon>Eukaryota</taxon>
        <taxon>Metazoa</taxon>
        <taxon>Ecdysozoa</taxon>
        <taxon>Arthropoda</taxon>
        <taxon>Hexapoda</taxon>
        <taxon>Insecta</taxon>
        <taxon>Pterygota</taxon>
        <taxon>Neoptera</taxon>
        <taxon>Endopterygota</taxon>
        <taxon>Diptera</taxon>
        <taxon>Nematocera</taxon>
        <taxon>Culicoidea</taxon>
        <taxon>Culicidae</taxon>
        <taxon>Anophelinae</taxon>
        <taxon>Anopheles</taxon>
    </lineage>
</organism>